<dbReference type="PANTHER" id="PTHR41521:SF4">
    <property type="entry name" value="BLR0684 PROTEIN"/>
    <property type="match status" value="1"/>
</dbReference>
<protein>
    <submittedName>
        <fullName evidence="2">DUF1330 domain-containing protein</fullName>
    </submittedName>
</protein>
<dbReference type="Pfam" id="PF07045">
    <property type="entry name" value="DUF1330"/>
    <property type="match status" value="1"/>
</dbReference>
<sequence length="95" mass="10220">MPKGYIVGRIDVIDAEKYAAYVPLATAAIKAHGGVVLSRGGRYEGLEGPARARNVLVEFSSFEAAKAYYHSPEYKIARDARDGAAHVEIVVVEGI</sequence>
<dbReference type="AlphaFoldDB" id="A0A974SKB6"/>
<dbReference type="EMBL" id="CP063362">
    <property type="protein sequence ID" value="QRG07358.1"/>
    <property type="molecule type" value="Genomic_DNA"/>
</dbReference>
<proteinExistence type="predicted"/>
<feature type="domain" description="DUF1330" evidence="1">
    <location>
        <begin position="3"/>
        <end position="95"/>
    </location>
</feature>
<dbReference type="Gene3D" id="3.30.70.100">
    <property type="match status" value="1"/>
</dbReference>
<dbReference type="InterPro" id="IPR011008">
    <property type="entry name" value="Dimeric_a/b-barrel"/>
</dbReference>
<evidence type="ECO:0000313" key="3">
    <source>
        <dbReference type="Proteomes" id="UP000596427"/>
    </source>
</evidence>
<reference evidence="2 3" key="1">
    <citation type="submission" date="2020-10" db="EMBL/GenBank/DDBJ databases">
        <title>Degradation of 1,4-Dioxane by Xanthobacter sp. YN2, via a Novel Group-2 Soluble Di-Iron Monooxygenase.</title>
        <authorList>
            <person name="Ma F."/>
            <person name="Wang Y."/>
            <person name="Yang J."/>
            <person name="Guo H."/>
            <person name="Su D."/>
            <person name="Yu L."/>
        </authorList>
    </citation>
    <scope>NUCLEOTIDE SEQUENCE [LARGE SCALE GENOMIC DNA]</scope>
    <source>
        <strain evidence="2 3">YN2</strain>
    </source>
</reference>
<accession>A0A974SKB6</accession>
<keyword evidence="3" id="KW-1185">Reference proteome</keyword>
<dbReference type="PANTHER" id="PTHR41521">
    <property type="match status" value="1"/>
</dbReference>
<dbReference type="InterPro" id="IPR010753">
    <property type="entry name" value="DUF1330"/>
</dbReference>
<name>A0A974SKB6_9HYPH</name>
<evidence type="ECO:0000259" key="1">
    <source>
        <dbReference type="Pfam" id="PF07045"/>
    </source>
</evidence>
<dbReference type="SUPFAM" id="SSF54909">
    <property type="entry name" value="Dimeric alpha+beta barrel"/>
    <property type="match status" value="1"/>
</dbReference>
<dbReference type="Proteomes" id="UP000596427">
    <property type="component" value="Chromosome"/>
</dbReference>
<organism evidence="2 3">
    <name type="scientific">Xanthobacter dioxanivorans</name>
    <dbReference type="NCBI Taxonomy" id="2528964"/>
    <lineage>
        <taxon>Bacteria</taxon>
        <taxon>Pseudomonadati</taxon>
        <taxon>Pseudomonadota</taxon>
        <taxon>Alphaproteobacteria</taxon>
        <taxon>Hyphomicrobiales</taxon>
        <taxon>Xanthobacteraceae</taxon>
        <taxon>Xanthobacter</taxon>
    </lineage>
</organism>
<gene>
    <name evidence="2" type="ORF">EZH22_02775</name>
</gene>
<dbReference type="KEGG" id="xdi:EZH22_02775"/>
<evidence type="ECO:0000313" key="2">
    <source>
        <dbReference type="EMBL" id="QRG07358.1"/>
    </source>
</evidence>
<dbReference type="RefSeq" id="WP_203194272.1">
    <property type="nucleotide sequence ID" value="NZ_CP063362.1"/>
</dbReference>